<dbReference type="RefSeq" id="WP_272099334.1">
    <property type="nucleotide sequence ID" value="NZ_JAQNDK010000003.1"/>
</dbReference>
<evidence type="ECO:0008006" key="4">
    <source>
        <dbReference type="Google" id="ProtNLM"/>
    </source>
</evidence>
<evidence type="ECO:0000256" key="1">
    <source>
        <dbReference type="SAM" id="SignalP"/>
    </source>
</evidence>
<sequence>MKITATKLWALGLSAAFASAQAACGDRHIDSIVEVHLATSVEGATEGPWAACVAPPGDEGDFSLPHVCPDPEANGEERTCMVSYVAERQEDGSMWCDVAALCNYACETAEDCPRPPSGTATPMCNTVCWLPCDENTTCPRGMECWHQYHGPGLTDEQGVCMWKYECD</sequence>
<dbReference type="Proteomes" id="UP001217485">
    <property type="component" value="Unassembled WGS sequence"/>
</dbReference>
<feature type="chain" id="PRO_5045053668" description="Secreted protein" evidence="1">
    <location>
        <begin position="23"/>
        <end position="167"/>
    </location>
</feature>
<dbReference type="EMBL" id="JAQNDK010000003">
    <property type="protein sequence ID" value="MDC0681899.1"/>
    <property type="molecule type" value="Genomic_DNA"/>
</dbReference>
<evidence type="ECO:0000313" key="2">
    <source>
        <dbReference type="EMBL" id="MDC0681899.1"/>
    </source>
</evidence>
<protein>
    <recommendedName>
        <fullName evidence="4">Secreted protein</fullName>
    </recommendedName>
</protein>
<name>A0ABT5C811_9BACT</name>
<evidence type="ECO:0000313" key="3">
    <source>
        <dbReference type="Proteomes" id="UP001217485"/>
    </source>
</evidence>
<gene>
    <name evidence="2" type="ORF">POL72_29445</name>
</gene>
<keyword evidence="3" id="KW-1185">Reference proteome</keyword>
<reference evidence="2 3" key="1">
    <citation type="submission" date="2023-01" db="EMBL/GenBank/DDBJ databases">
        <title>Minimal conservation of predation-associated metabolite biosynthetic gene clusters underscores biosynthetic potential of Myxococcota including descriptions for ten novel species: Archangium lansinium sp. nov., Myxococcus landrumus sp. nov., Nannocystis bai.</title>
        <authorList>
            <person name="Ahearne A."/>
            <person name="Stevens C."/>
            <person name="Dowd S."/>
        </authorList>
    </citation>
    <scope>NUCLEOTIDE SEQUENCE [LARGE SCALE GENOMIC DNA]</scope>
    <source>
        <strain evidence="2 3">WIWO2</strain>
    </source>
</reference>
<accession>A0ABT5C811</accession>
<comment type="caution">
    <text evidence="2">The sequence shown here is derived from an EMBL/GenBank/DDBJ whole genome shotgun (WGS) entry which is preliminary data.</text>
</comment>
<feature type="signal peptide" evidence="1">
    <location>
        <begin position="1"/>
        <end position="22"/>
    </location>
</feature>
<proteinExistence type="predicted"/>
<organism evidence="2 3">
    <name type="scientific">Sorangium atrum</name>
    <dbReference type="NCBI Taxonomy" id="2995308"/>
    <lineage>
        <taxon>Bacteria</taxon>
        <taxon>Pseudomonadati</taxon>
        <taxon>Myxococcota</taxon>
        <taxon>Polyangia</taxon>
        <taxon>Polyangiales</taxon>
        <taxon>Polyangiaceae</taxon>
        <taxon>Sorangium</taxon>
    </lineage>
</organism>
<keyword evidence="1" id="KW-0732">Signal</keyword>